<dbReference type="Pfam" id="PF00059">
    <property type="entry name" value="Lectin_C"/>
    <property type="match status" value="1"/>
</dbReference>
<reference evidence="2 3" key="1">
    <citation type="journal article" date="2021" name="Elife">
        <title>Chloroplast acquisition without the gene transfer in kleptoplastic sea slugs, Plakobranchus ocellatus.</title>
        <authorList>
            <person name="Maeda T."/>
            <person name="Takahashi S."/>
            <person name="Yoshida T."/>
            <person name="Shimamura S."/>
            <person name="Takaki Y."/>
            <person name="Nagai Y."/>
            <person name="Toyoda A."/>
            <person name="Suzuki Y."/>
            <person name="Arimoto A."/>
            <person name="Ishii H."/>
            <person name="Satoh N."/>
            <person name="Nishiyama T."/>
            <person name="Hasebe M."/>
            <person name="Maruyama T."/>
            <person name="Minagawa J."/>
            <person name="Obokata J."/>
            <person name="Shigenobu S."/>
        </authorList>
    </citation>
    <scope>NUCLEOTIDE SEQUENCE [LARGE SCALE GENOMIC DNA]</scope>
</reference>
<evidence type="ECO:0000259" key="1">
    <source>
        <dbReference type="PROSITE" id="PS50041"/>
    </source>
</evidence>
<sequence>MACFDAWAGVEDCNATRSYNDCVARVKGRGVCPQDTVTVEDIHDASQDCGLIPQENLQLVFPHLDKTHTGASRFRDVERSALYEFVTNRVLNYRWASEFCAKAGGSLFIPRHHSDIVSLDVFLRRQAKKPGYFWIGANDLTTEGEFRFEDGSTLFWDFFAPKQGIHDVSWFGFLRRWRRDCVAMDLENLQGYVLDCNQSLTFVCQYRPKLVPK</sequence>
<evidence type="ECO:0000313" key="3">
    <source>
        <dbReference type="Proteomes" id="UP000762676"/>
    </source>
</evidence>
<dbReference type="EMBL" id="BMAT01006934">
    <property type="protein sequence ID" value="GFS22540.1"/>
    <property type="molecule type" value="Genomic_DNA"/>
</dbReference>
<accession>A0AAV4JJU6</accession>
<dbReference type="AlphaFoldDB" id="A0AAV4JJU6"/>
<keyword evidence="3" id="KW-1185">Reference proteome</keyword>
<dbReference type="Gene3D" id="3.10.100.10">
    <property type="entry name" value="Mannose-Binding Protein A, subunit A"/>
    <property type="match status" value="1"/>
</dbReference>
<dbReference type="PANTHER" id="PTHR22801:SF63">
    <property type="entry name" value="C-TYPE LECTIN DOMAIN-CONTAINING PROTEIN"/>
    <property type="match status" value="1"/>
</dbReference>
<proteinExistence type="predicted"/>
<dbReference type="InterPro" id="IPR016186">
    <property type="entry name" value="C-type_lectin-like/link_sf"/>
</dbReference>
<name>A0AAV4JJU6_9GAST</name>
<feature type="domain" description="C-type lectin" evidence="1">
    <location>
        <begin position="78"/>
        <end position="205"/>
    </location>
</feature>
<comment type="caution">
    <text evidence="2">The sequence shown here is derived from an EMBL/GenBank/DDBJ whole genome shotgun (WGS) entry which is preliminary data.</text>
</comment>
<dbReference type="InterPro" id="IPR050801">
    <property type="entry name" value="Ca-Dep_Lectins_ImmuneDev"/>
</dbReference>
<organism evidence="2 3">
    <name type="scientific">Elysia marginata</name>
    <dbReference type="NCBI Taxonomy" id="1093978"/>
    <lineage>
        <taxon>Eukaryota</taxon>
        <taxon>Metazoa</taxon>
        <taxon>Spiralia</taxon>
        <taxon>Lophotrochozoa</taxon>
        <taxon>Mollusca</taxon>
        <taxon>Gastropoda</taxon>
        <taxon>Heterobranchia</taxon>
        <taxon>Euthyneura</taxon>
        <taxon>Panpulmonata</taxon>
        <taxon>Sacoglossa</taxon>
        <taxon>Placobranchoidea</taxon>
        <taxon>Plakobranchidae</taxon>
        <taxon>Elysia</taxon>
    </lineage>
</organism>
<dbReference type="PANTHER" id="PTHR22801">
    <property type="entry name" value="LITHOSTATHINE"/>
    <property type="match status" value="1"/>
</dbReference>
<dbReference type="SMART" id="SM00034">
    <property type="entry name" value="CLECT"/>
    <property type="match status" value="1"/>
</dbReference>
<evidence type="ECO:0000313" key="2">
    <source>
        <dbReference type="EMBL" id="GFS22540.1"/>
    </source>
</evidence>
<dbReference type="PROSITE" id="PS50041">
    <property type="entry name" value="C_TYPE_LECTIN_2"/>
    <property type="match status" value="1"/>
</dbReference>
<dbReference type="InterPro" id="IPR016187">
    <property type="entry name" value="CTDL_fold"/>
</dbReference>
<dbReference type="InterPro" id="IPR001304">
    <property type="entry name" value="C-type_lectin-like"/>
</dbReference>
<gene>
    <name evidence="2" type="ORF">ElyMa_003366700</name>
</gene>
<protein>
    <submittedName>
        <fullName evidence="2">C-type lectin domain family 3 member A</fullName>
    </submittedName>
</protein>
<dbReference type="Proteomes" id="UP000762676">
    <property type="component" value="Unassembled WGS sequence"/>
</dbReference>
<dbReference type="CDD" id="cd00037">
    <property type="entry name" value="CLECT"/>
    <property type="match status" value="1"/>
</dbReference>
<dbReference type="SUPFAM" id="SSF56436">
    <property type="entry name" value="C-type lectin-like"/>
    <property type="match status" value="1"/>
</dbReference>